<dbReference type="AlphaFoldDB" id="A0A420H9S6"/>
<dbReference type="EMBL" id="MCFK01009973">
    <property type="protein sequence ID" value="RKF54194.1"/>
    <property type="molecule type" value="Genomic_DNA"/>
</dbReference>
<reference evidence="2 3" key="1">
    <citation type="journal article" date="2018" name="BMC Genomics">
        <title>Comparative genome analyses reveal sequence features reflecting distinct modes of host-adaptation between dicot and monocot powdery mildew.</title>
        <authorList>
            <person name="Wu Y."/>
            <person name="Ma X."/>
            <person name="Pan Z."/>
            <person name="Kale S.D."/>
            <person name="Song Y."/>
            <person name="King H."/>
            <person name="Zhang Q."/>
            <person name="Presley C."/>
            <person name="Deng X."/>
            <person name="Wei C.I."/>
            <person name="Xiao S."/>
        </authorList>
    </citation>
    <scope>NUCLEOTIDE SEQUENCE [LARGE SCALE GENOMIC DNA]</scope>
    <source>
        <strain evidence="2">UMSG2</strain>
    </source>
</reference>
<feature type="region of interest" description="Disordered" evidence="1">
    <location>
        <begin position="1"/>
        <end position="65"/>
    </location>
</feature>
<proteinExistence type="predicted"/>
<feature type="compositionally biased region" description="Polar residues" evidence="1">
    <location>
        <begin position="27"/>
        <end position="36"/>
    </location>
</feature>
<comment type="caution">
    <text evidence="2">The sequence shown here is derived from an EMBL/GenBank/DDBJ whole genome shotgun (WGS) entry which is preliminary data.</text>
</comment>
<evidence type="ECO:0000313" key="2">
    <source>
        <dbReference type="EMBL" id="RKF54194.1"/>
    </source>
</evidence>
<organism evidence="2 3">
    <name type="scientific">Erysiphe neolycopersici</name>
    <dbReference type="NCBI Taxonomy" id="212602"/>
    <lineage>
        <taxon>Eukaryota</taxon>
        <taxon>Fungi</taxon>
        <taxon>Dikarya</taxon>
        <taxon>Ascomycota</taxon>
        <taxon>Pezizomycotina</taxon>
        <taxon>Leotiomycetes</taxon>
        <taxon>Erysiphales</taxon>
        <taxon>Erysiphaceae</taxon>
        <taxon>Erysiphe</taxon>
    </lineage>
</organism>
<dbReference type="Proteomes" id="UP000286134">
    <property type="component" value="Unassembled WGS sequence"/>
</dbReference>
<keyword evidence="3" id="KW-1185">Reference proteome</keyword>
<feature type="compositionally biased region" description="Polar residues" evidence="1">
    <location>
        <begin position="1"/>
        <end position="19"/>
    </location>
</feature>
<gene>
    <name evidence="2" type="ORF">OnM2_099022</name>
</gene>
<evidence type="ECO:0000313" key="3">
    <source>
        <dbReference type="Proteomes" id="UP000286134"/>
    </source>
</evidence>
<accession>A0A420H9S6</accession>
<name>A0A420H9S6_9PEZI</name>
<evidence type="ECO:0000256" key="1">
    <source>
        <dbReference type="SAM" id="MobiDB-lite"/>
    </source>
</evidence>
<protein>
    <submittedName>
        <fullName evidence="2">Uncharacterized protein</fullName>
    </submittedName>
</protein>
<sequence>MVNPESSLPSPCHSLTHSLGTHGKTCPGTSEPSQASHPIDNPATGLIFFAERERDERQSPPTSKQ</sequence>